<feature type="domain" description="GHMP kinase N-terminal" evidence="7">
    <location>
        <begin position="96"/>
        <end position="177"/>
    </location>
</feature>
<keyword evidence="3 10" id="KW-0418">Kinase</keyword>
<keyword evidence="5" id="KW-0119">Carbohydrate metabolism</keyword>
<feature type="domain" description="Galactokinase N-terminal" evidence="9">
    <location>
        <begin position="11"/>
        <end position="59"/>
    </location>
</feature>
<evidence type="ECO:0000256" key="2">
    <source>
        <dbReference type="ARBA" id="ARBA00022741"/>
    </source>
</evidence>
<dbReference type="AlphaFoldDB" id="A0A1G8VJ17"/>
<evidence type="ECO:0000259" key="7">
    <source>
        <dbReference type="Pfam" id="PF00288"/>
    </source>
</evidence>
<evidence type="ECO:0000256" key="4">
    <source>
        <dbReference type="ARBA" id="ARBA00022840"/>
    </source>
</evidence>
<dbReference type="InterPro" id="IPR020568">
    <property type="entry name" value="Ribosomal_Su5_D2-typ_SF"/>
</dbReference>
<keyword evidence="3 10" id="KW-0808">Transferase</keyword>
<protein>
    <submittedName>
        <fullName evidence="10">Galactokinase</fullName>
    </submittedName>
</protein>
<organism evidence="10 11">
    <name type="scientific">Ferrimonas sediminum</name>
    <dbReference type="NCBI Taxonomy" id="718193"/>
    <lineage>
        <taxon>Bacteria</taxon>
        <taxon>Pseudomonadati</taxon>
        <taxon>Pseudomonadota</taxon>
        <taxon>Gammaproteobacteria</taxon>
        <taxon>Alteromonadales</taxon>
        <taxon>Ferrimonadaceae</taxon>
        <taxon>Ferrimonas</taxon>
    </lineage>
</organism>
<gene>
    <name evidence="10" type="ORF">SAMN04488540_11162</name>
</gene>
<evidence type="ECO:0000256" key="5">
    <source>
        <dbReference type="ARBA" id="ARBA00023144"/>
    </source>
</evidence>
<keyword evidence="4" id="KW-0067">ATP-binding</keyword>
<evidence type="ECO:0000259" key="9">
    <source>
        <dbReference type="Pfam" id="PF10509"/>
    </source>
</evidence>
<keyword evidence="5" id="KW-0299">Galactose metabolism</keyword>
<dbReference type="Proteomes" id="UP000199527">
    <property type="component" value="Unassembled WGS sequence"/>
</dbReference>
<dbReference type="EMBL" id="FNEM01000011">
    <property type="protein sequence ID" value="SDJ66048.1"/>
    <property type="molecule type" value="Genomic_DNA"/>
</dbReference>
<dbReference type="PANTHER" id="PTHR10457:SF7">
    <property type="entry name" value="GALACTOKINASE-RELATED"/>
    <property type="match status" value="1"/>
</dbReference>
<reference evidence="11" key="1">
    <citation type="submission" date="2016-10" db="EMBL/GenBank/DDBJ databases">
        <authorList>
            <person name="Varghese N."/>
            <person name="Submissions S."/>
        </authorList>
    </citation>
    <scope>NUCLEOTIDE SEQUENCE [LARGE SCALE GENOMIC DNA]</scope>
    <source>
        <strain evidence="11">DSM 23317</strain>
    </source>
</reference>
<dbReference type="InterPro" id="IPR000705">
    <property type="entry name" value="Galactokinase"/>
</dbReference>
<dbReference type="Gene3D" id="3.30.70.890">
    <property type="entry name" value="GHMP kinase, C-terminal domain"/>
    <property type="match status" value="1"/>
</dbReference>
<sequence>MTSLWDNLSRRFQRQYGQAAHALYHAPGRVNLMGASTSAQNGFVLPCAIGFGTTLIMAPTRGNKVNAGQSDDPSQQVSWDPDHFPPTSDRDPMWINHIQGVLMALRARGYRLTGLNIMVHASLPPGVALEDSASLGVALTYGLNDLFHLGLSPQGIAQVSQQAKREVNARQDSLVDPLISAIASENHATLIDCKTLSWQGIPMPDSAHLVVFNIQGGMSPHWHLEQERQRQCSQAACYFNQPSLREVSLDQLNAGRQQMPPQLFRRARHVISENQRVLALADALVQQDYRAIGQLMASSHQSLSGDFELASPAIDALVGITRSALGDQGGVRMNGIGCYGDVVALMPETIKSAVIKQVMQEYPKQSELYATFISTRASSGACRVR</sequence>
<dbReference type="PRINTS" id="PR00959">
    <property type="entry name" value="MEVGALKINASE"/>
</dbReference>
<dbReference type="InterPro" id="IPR006206">
    <property type="entry name" value="Mevalonate/galactokinase"/>
</dbReference>
<dbReference type="RefSeq" id="WP_090365942.1">
    <property type="nucleotide sequence ID" value="NZ_FNEM01000011.1"/>
</dbReference>
<dbReference type="GO" id="GO:0005524">
    <property type="term" value="F:ATP binding"/>
    <property type="evidence" value="ECO:0007669"/>
    <property type="project" value="UniProtKB-KW"/>
</dbReference>
<accession>A0A1G8VJ17</accession>
<evidence type="ECO:0000256" key="1">
    <source>
        <dbReference type="ARBA" id="ARBA00006566"/>
    </source>
</evidence>
<dbReference type="SUPFAM" id="SSF55060">
    <property type="entry name" value="GHMP Kinase, C-terminal domain"/>
    <property type="match status" value="1"/>
</dbReference>
<feature type="region of interest" description="Disordered" evidence="6">
    <location>
        <begin position="62"/>
        <end position="90"/>
    </location>
</feature>
<keyword evidence="11" id="KW-1185">Reference proteome</keyword>
<dbReference type="GO" id="GO:0006012">
    <property type="term" value="P:galactose metabolic process"/>
    <property type="evidence" value="ECO:0007669"/>
    <property type="project" value="UniProtKB-KW"/>
</dbReference>
<dbReference type="PRINTS" id="PR00473">
    <property type="entry name" value="GALCTOKINASE"/>
</dbReference>
<evidence type="ECO:0000256" key="3">
    <source>
        <dbReference type="ARBA" id="ARBA00022777"/>
    </source>
</evidence>
<dbReference type="Pfam" id="PF08544">
    <property type="entry name" value="GHMP_kinases_C"/>
    <property type="match status" value="1"/>
</dbReference>
<dbReference type="Gene3D" id="3.30.230.10">
    <property type="match status" value="1"/>
</dbReference>
<dbReference type="Pfam" id="PF10509">
    <property type="entry name" value="GalKase_gal_bdg"/>
    <property type="match status" value="1"/>
</dbReference>
<dbReference type="GO" id="GO:0005829">
    <property type="term" value="C:cytosol"/>
    <property type="evidence" value="ECO:0007669"/>
    <property type="project" value="TreeGrafter"/>
</dbReference>
<evidence type="ECO:0000313" key="10">
    <source>
        <dbReference type="EMBL" id="SDJ66048.1"/>
    </source>
</evidence>
<dbReference type="Pfam" id="PF00288">
    <property type="entry name" value="GHMP_kinases_N"/>
    <property type="match status" value="1"/>
</dbReference>
<dbReference type="OrthoDB" id="250531at2"/>
<dbReference type="InterPro" id="IPR036554">
    <property type="entry name" value="GHMP_kinase_C_sf"/>
</dbReference>
<feature type="compositionally biased region" description="Basic and acidic residues" evidence="6">
    <location>
        <begin position="80"/>
        <end position="90"/>
    </location>
</feature>
<dbReference type="PIRSF" id="PIRSF000530">
    <property type="entry name" value="Galactokinase"/>
    <property type="match status" value="1"/>
</dbReference>
<keyword evidence="2" id="KW-0547">Nucleotide-binding</keyword>
<feature type="domain" description="GHMP kinase C-terminal" evidence="8">
    <location>
        <begin position="281"/>
        <end position="358"/>
    </location>
</feature>
<evidence type="ECO:0000256" key="6">
    <source>
        <dbReference type="SAM" id="MobiDB-lite"/>
    </source>
</evidence>
<name>A0A1G8VJ17_9GAMM</name>
<feature type="compositionally biased region" description="Polar residues" evidence="6">
    <location>
        <begin position="66"/>
        <end position="78"/>
    </location>
</feature>
<evidence type="ECO:0000313" key="11">
    <source>
        <dbReference type="Proteomes" id="UP000199527"/>
    </source>
</evidence>
<comment type="similarity">
    <text evidence="1">Belongs to the GHMP kinase family. GalK subfamily.</text>
</comment>
<evidence type="ECO:0000259" key="8">
    <source>
        <dbReference type="Pfam" id="PF08544"/>
    </source>
</evidence>
<dbReference type="PANTHER" id="PTHR10457">
    <property type="entry name" value="MEVALONATE KINASE/GALACTOKINASE"/>
    <property type="match status" value="1"/>
</dbReference>
<dbReference type="InterPro" id="IPR013750">
    <property type="entry name" value="GHMP_kinase_C_dom"/>
</dbReference>
<dbReference type="GO" id="GO:0004335">
    <property type="term" value="F:galactokinase activity"/>
    <property type="evidence" value="ECO:0007669"/>
    <property type="project" value="InterPro"/>
</dbReference>
<proteinExistence type="inferred from homology"/>
<dbReference type="SUPFAM" id="SSF54211">
    <property type="entry name" value="Ribosomal protein S5 domain 2-like"/>
    <property type="match status" value="1"/>
</dbReference>
<dbReference type="InterPro" id="IPR006204">
    <property type="entry name" value="GHMP_kinase_N_dom"/>
</dbReference>
<dbReference type="InterPro" id="IPR014721">
    <property type="entry name" value="Ribsml_uS5_D2-typ_fold_subgr"/>
</dbReference>
<dbReference type="InterPro" id="IPR019539">
    <property type="entry name" value="GalKase_N"/>
</dbReference>